<feature type="transmembrane region" description="Helical" evidence="1">
    <location>
        <begin position="7"/>
        <end position="27"/>
    </location>
</feature>
<keyword evidence="1" id="KW-0812">Transmembrane</keyword>
<gene>
    <name evidence="2" type="ORF">GGR48_000453</name>
</gene>
<keyword evidence="1" id="KW-1133">Transmembrane helix</keyword>
<proteinExistence type="predicted"/>
<accession>A0A7W6A9Y5</accession>
<comment type="caution">
    <text evidence="2">The sequence shown here is derived from an EMBL/GenBank/DDBJ whole genome shotgun (WGS) entry which is preliminary data.</text>
</comment>
<protein>
    <submittedName>
        <fullName evidence="2">Uncharacterized protein</fullName>
    </submittedName>
</protein>
<dbReference type="Proteomes" id="UP000538670">
    <property type="component" value="Unassembled WGS sequence"/>
</dbReference>
<evidence type="ECO:0000313" key="3">
    <source>
        <dbReference type="Proteomes" id="UP000538670"/>
    </source>
</evidence>
<keyword evidence="1" id="KW-0472">Membrane</keyword>
<feature type="transmembrane region" description="Helical" evidence="1">
    <location>
        <begin position="64"/>
        <end position="84"/>
    </location>
</feature>
<dbReference type="EMBL" id="JACIDH010000001">
    <property type="protein sequence ID" value="MBB3878050.1"/>
    <property type="molecule type" value="Genomic_DNA"/>
</dbReference>
<dbReference type="AlphaFoldDB" id="A0A7W6A9Y5"/>
<name>A0A7W6A9Y5_9SPHN</name>
<dbReference type="RefSeq" id="WP_183950267.1">
    <property type="nucleotide sequence ID" value="NZ_JACIDH010000001.1"/>
</dbReference>
<sequence length="99" mass="11369">MNMVERLLMLIAALAVVGFIVLGFRAYGDADLGQCFLEAHGRRGRFIRSYLCSPYLLAGRPRDWFAFVWLWSFPVTIAAFALSARRYLRRASLNIIRPE</sequence>
<evidence type="ECO:0000313" key="2">
    <source>
        <dbReference type="EMBL" id="MBB3878050.1"/>
    </source>
</evidence>
<reference evidence="2 3" key="1">
    <citation type="submission" date="2020-08" db="EMBL/GenBank/DDBJ databases">
        <title>Genomic Encyclopedia of Type Strains, Phase IV (KMG-IV): sequencing the most valuable type-strain genomes for metagenomic binning, comparative biology and taxonomic classification.</title>
        <authorList>
            <person name="Goeker M."/>
        </authorList>
    </citation>
    <scope>NUCLEOTIDE SEQUENCE [LARGE SCALE GENOMIC DNA]</scope>
    <source>
        <strain evidence="2 3">DSM 19512</strain>
    </source>
</reference>
<organism evidence="2 3">
    <name type="scientific">Sphingomonas pseudosanguinis</name>
    <dbReference type="NCBI Taxonomy" id="413712"/>
    <lineage>
        <taxon>Bacteria</taxon>
        <taxon>Pseudomonadati</taxon>
        <taxon>Pseudomonadota</taxon>
        <taxon>Alphaproteobacteria</taxon>
        <taxon>Sphingomonadales</taxon>
        <taxon>Sphingomonadaceae</taxon>
        <taxon>Sphingomonas</taxon>
    </lineage>
</organism>
<evidence type="ECO:0000256" key="1">
    <source>
        <dbReference type="SAM" id="Phobius"/>
    </source>
</evidence>
<keyword evidence="3" id="KW-1185">Reference proteome</keyword>